<evidence type="ECO:0000313" key="2">
    <source>
        <dbReference type="Proteomes" id="UP001320706"/>
    </source>
</evidence>
<accession>A0ACC3SNV5</accession>
<gene>
    <name evidence="1" type="ORF">M8818_000361</name>
</gene>
<comment type="caution">
    <text evidence="1">The sequence shown here is derived from an EMBL/GenBank/DDBJ whole genome shotgun (WGS) entry which is preliminary data.</text>
</comment>
<organism evidence="1 2">
    <name type="scientific">Zalaria obscura</name>
    <dbReference type="NCBI Taxonomy" id="2024903"/>
    <lineage>
        <taxon>Eukaryota</taxon>
        <taxon>Fungi</taxon>
        <taxon>Dikarya</taxon>
        <taxon>Ascomycota</taxon>
        <taxon>Pezizomycotina</taxon>
        <taxon>Dothideomycetes</taxon>
        <taxon>Dothideomycetidae</taxon>
        <taxon>Dothideales</taxon>
        <taxon>Zalariaceae</taxon>
        <taxon>Zalaria</taxon>
    </lineage>
</organism>
<dbReference type="EMBL" id="JAMKPW020000002">
    <property type="protein sequence ID" value="KAK8219946.1"/>
    <property type="molecule type" value="Genomic_DNA"/>
</dbReference>
<protein>
    <submittedName>
        <fullName evidence="1">Uncharacterized protein</fullName>
    </submittedName>
</protein>
<dbReference type="Proteomes" id="UP001320706">
    <property type="component" value="Unassembled WGS sequence"/>
</dbReference>
<keyword evidence="2" id="KW-1185">Reference proteome</keyword>
<proteinExistence type="predicted"/>
<reference evidence="1" key="1">
    <citation type="submission" date="2024-02" db="EMBL/GenBank/DDBJ databases">
        <title>Metagenome Assembled Genome of Zalaria obscura JY119.</title>
        <authorList>
            <person name="Vighnesh L."/>
            <person name="Jagadeeshwari U."/>
            <person name="Venkata Ramana C."/>
            <person name="Sasikala C."/>
        </authorList>
    </citation>
    <scope>NUCLEOTIDE SEQUENCE</scope>
    <source>
        <strain evidence="1">JY119</strain>
    </source>
</reference>
<evidence type="ECO:0000313" key="1">
    <source>
        <dbReference type="EMBL" id="KAK8219946.1"/>
    </source>
</evidence>
<sequence>MTTRHNLRGIPDDGSMESLWARFESQKALENHRQEILHRYEYLGKQLDEERENHQRERDWSRGAIVREKALSDELHKYNSLMFINASLSSISGDAKIVVRIYTNAKRLGQTYTAKEYIPSTSVFRGFGRGFTGSNALFDLIDAGDSVTGKVTELLKLHMDVPHCRHVLLGGLQEKAYTKILQDFSTNQAYKGGITLIEGAPVKQDDVRLQFPTVVFEPLFRNTRLGIPQRMKSFLDELPKENTNAISPVRSVTPSGCTPTSTRPASRNTNFLSPTRSSLYERSSNTSSALLPEFATPPTTTWASLASQSASLPLTCALPKKDSTPSISILRNKQGYRLDPPLLKKYNEDEVNRIKDMKLCNKHYLLAEGCEQPARKCKNDHTYKIKGKTEIESLKVVARMQPCHFGTECDDPSCIYGHCCPVPKTRPGDLRSQSCLWGEGCRFPPEMHGMDMNPVKATNFK</sequence>
<name>A0ACC3SNV5_9PEZI</name>